<evidence type="ECO:0000256" key="3">
    <source>
        <dbReference type="ARBA" id="ARBA00022448"/>
    </source>
</evidence>
<dbReference type="Pfam" id="PF00999">
    <property type="entry name" value="Na_H_Exchanger"/>
    <property type="match status" value="1"/>
</dbReference>
<evidence type="ECO:0000256" key="10">
    <source>
        <dbReference type="ARBA" id="ARBA00023065"/>
    </source>
</evidence>
<dbReference type="PANTHER" id="PTHR46157:SF4">
    <property type="entry name" value="K(+) EFFLUX ANTIPORTER 3, CHLOROPLASTIC"/>
    <property type="match status" value="1"/>
</dbReference>
<feature type="transmembrane region" description="Helical" evidence="12">
    <location>
        <begin position="366"/>
        <end position="385"/>
    </location>
</feature>
<keyword evidence="10" id="KW-0406">Ion transport</keyword>
<dbReference type="SUPFAM" id="SSF51735">
    <property type="entry name" value="NAD(P)-binding Rossmann-fold domains"/>
    <property type="match status" value="1"/>
</dbReference>
<dbReference type="PANTHER" id="PTHR46157">
    <property type="entry name" value="K(+) EFFLUX ANTIPORTER 3, CHLOROPLASTIC"/>
    <property type="match status" value="1"/>
</dbReference>
<keyword evidence="4" id="KW-0050">Antiport</keyword>
<keyword evidence="8" id="KW-0630">Potassium</keyword>
<organism evidence="14 15">
    <name type="scientific">Elizabethkingia anophelis</name>
    <dbReference type="NCBI Taxonomy" id="1117645"/>
    <lineage>
        <taxon>Bacteria</taxon>
        <taxon>Pseudomonadati</taxon>
        <taxon>Bacteroidota</taxon>
        <taxon>Flavobacteriia</taxon>
        <taxon>Flavobacteriales</taxon>
        <taxon>Weeksellaceae</taxon>
        <taxon>Elizabethkingia</taxon>
    </lineage>
</organism>
<evidence type="ECO:0000256" key="2">
    <source>
        <dbReference type="ARBA" id="ARBA00005551"/>
    </source>
</evidence>
<protein>
    <submittedName>
        <fullName evidence="14">Potassium transporter</fullName>
    </submittedName>
</protein>
<dbReference type="InterPro" id="IPR036291">
    <property type="entry name" value="NAD(P)-bd_dom_sf"/>
</dbReference>
<dbReference type="PROSITE" id="PS51201">
    <property type="entry name" value="RCK_N"/>
    <property type="match status" value="1"/>
</dbReference>
<dbReference type="Pfam" id="PF02254">
    <property type="entry name" value="TrkA_N"/>
    <property type="match status" value="1"/>
</dbReference>
<keyword evidence="3" id="KW-0813">Transport</keyword>
<dbReference type="GO" id="GO:0015079">
    <property type="term" value="F:potassium ion transmembrane transporter activity"/>
    <property type="evidence" value="ECO:0007669"/>
    <property type="project" value="InterPro"/>
</dbReference>
<dbReference type="InterPro" id="IPR038770">
    <property type="entry name" value="Na+/solute_symporter_sf"/>
</dbReference>
<feature type="transmembrane region" description="Helical" evidence="12">
    <location>
        <begin position="190"/>
        <end position="211"/>
    </location>
</feature>
<feature type="domain" description="RCK N-terminal" evidence="13">
    <location>
        <begin position="411"/>
        <end position="527"/>
    </location>
</feature>
<comment type="caution">
    <text evidence="14">The sequence shown here is derived from an EMBL/GenBank/DDBJ whole genome shotgun (WGS) entry which is preliminary data.</text>
</comment>
<dbReference type="PRINTS" id="PR00335">
    <property type="entry name" value="KUPTAKETRKA"/>
</dbReference>
<evidence type="ECO:0000256" key="1">
    <source>
        <dbReference type="ARBA" id="ARBA00004127"/>
    </source>
</evidence>
<reference evidence="14" key="1">
    <citation type="submission" date="2023-02" db="EMBL/GenBank/DDBJ databases">
        <title>Elizabethkingia anophelis draft genomes.</title>
        <authorList>
            <person name="Nicholson A.C."/>
            <person name="Whitney A.M."/>
            <person name="Humrighouse B.W."/>
            <person name="Villarma A."/>
            <person name="Bell M."/>
            <person name="Mcquiston J."/>
        </authorList>
    </citation>
    <scope>NUCLEOTIDE SEQUENCE</scope>
    <source>
        <strain evidence="14">B4955</strain>
    </source>
</reference>
<evidence type="ECO:0000256" key="7">
    <source>
        <dbReference type="ARBA" id="ARBA00022692"/>
    </source>
</evidence>
<sequence>MSEQIFTNTLIFLGAAIIMVPLVRKLGFSSVIGYILGGIIIGPFVLKLTGNADDVMHATEFGVVMLLFIVGLELEPKKFWSMRRTILGLGGMQMLATTAFLFLIFFWTGWYYKIAITMALCFALSSTAIVLQTLKEKNLFNTTAGEASFSILLLQDIAVIPILAFLPWIANPDIDQVNHSALLINMLPNWMKPFSVLIGVGILIILGRYIFVPFLRYVSSSGMNELLTATSLFLVVGVSHLMTLIGLSPALGAFLAGVMLANSEFRHELESNINPFRGLLLAVFFVSVGSTINFNVIKDDPLFIFSVVAIILVVKFAVLFCIGKIFKMSMEQNLLMSLGLSQVGEFALVLLSFSTKLYLINEELNSQLMAVVAITMCITPILLLINEKLIDPYFNVKVSDDPHQNDGMFGENKIIIVGYGHFGSTVGRLLKVNGFQATILDHDSDRVSMLRDNGLKVFYGDATRTELLRVAGAEKAEILVLCLDSPEDNYTIIQIVRKQFPHLKIFVRARNRLDNYDFLNKGVENIYRETLGTAVNMGVDILQAAGMRRYAARRIGHRFEIIDKLSTRRLAKERLKESPTFTIKEALEREAELLKDDNISFDDQHWVDIES</sequence>
<feature type="transmembrane region" description="Helical" evidence="12">
    <location>
        <begin position="277"/>
        <end position="296"/>
    </location>
</feature>
<dbReference type="InterPro" id="IPR006153">
    <property type="entry name" value="Cation/H_exchanger_TM"/>
</dbReference>
<feature type="transmembrane region" description="Helical" evidence="12">
    <location>
        <begin position="151"/>
        <end position="170"/>
    </location>
</feature>
<dbReference type="GO" id="GO:0015297">
    <property type="term" value="F:antiporter activity"/>
    <property type="evidence" value="ECO:0007669"/>
    <property type="project" value="UniProtKB-KW"/>
</dbReference>
<feature type="transmembrane region" description="Helical" evidence="12">
    <location>
        <begin position="334"/>
        <end position="354"/>
    </location>
</feature>
<evidence type="ECO:0000313" key="15">
    <source>
        <dbReference type="Proteomes" id="UP001189000"/>
    </source>
</evidence>
<keyword evidence="11 12" id="KW-0472">Membrane</keyword>
<evidence type="ECO:0000256" key="6">
    <source>
        <dbReference type="ARBA" id="ARBA00022538"/>
    </source>
</evidence>
<evidence type="ECO:0000256" key="4">
    <source>
        <dbReference type="ARBA" id="ARBA00022449"/>
    </source>
</evidence>
<keyword evidence="6" id="KW-0633">Potassium transport</keyword>
<evidence type="ECO:0000313" key="14">
    <source>
        <dbReference type="EMBL" id="MDV3665961.1"/>
    </source>
</evidence>
<feature type="transmembrane region" description="Helical" evidence="12">
    <location>
        <begin position="55"/>
        <end position="74"/>
    </location>
</feature>
<dbReference type="FunFam" id="3.40.50.720:FF:000036">
    <property type="entry name" value="Glutathione-regulated potassium-efflux system protein KefB"/>
    <property type="match status" value="1"/>
</dbReference>
<dbReference type="InterPro" id="IPR003148">
    <property type="entry name" value="RCK_N"/>
</dbReference>
<comment type="similarity">
    <text evidence="2">Belongs to the monovalent cation:proton antiporter 2 (CPA2) transporter (TC 2.A.37) family.</text>
</comment>
<dbReference type="AlphaFoldDB" id="A0AAE4P419"/>
<proteinExistence type="inferred from homology"/>
<evidence type="ECO:0000259" key="13">
    <source>
        <dbReference type="PROSITE" id="PS51201"/>
    </source>
</evidence>
<dbReference type="Gene3D" id="3.40.50.720">
    <property type="entry name" value="NAD(P)-binding Rossmann-like Domain"/>
    <property type="match status" value="1"/>
</dbReference>
<evidence type="ECO:0000256" key="11">
    <source>
        <dbReference type="ARBA" id="ARBA00023136"/>
    </source>
</evidence>
<evidence type="ECO:0000256" key="8">
    <source>
        <dbReference type="ARBA" id="ARBA00022958"/>
    </source>
</evidence>
<feature type="transmembrane region" description="Helical" evidence="12">
    <location>
        <begin position="114"/>
        <end position="131"/>
    </location>
</feature>
<keyword evidence="7 12" id="KW-0812">Transmembrane</keyword>
<feature type="transmembrane region" description="Helical" evidence="12">
    <location>
        <begin position="302"/>
        <end position="322"/>
    </location>
</feature>
<accession>A0AAE4P419</accession>
<keyword evidence="9 12" id="KW-1133">Transmembrane helix</keyword>
<dbReference type="NCBIfam" id="TIGR00932">
    <property type="entry name" value="2a37"/>
    <property type="match status" value="1"/>
</dbReference>
<name>A0AAE4P419_9FLAO</name>
<dbReference type="InterPro" id="IPR006036">
    <property type="entry name" value="K_uptake_TrkA"/>
</dbReference>
<dbReference type="Gene3D" id="1.20.1530.20">
    <property type="match status" value="1"/>
</dbReference>
<dbReference type="GO" id="GO:0005886">
    <property type="term" value="C:plasma membrane"/>
    <property type="evidence" value="ECO:0007669"/>
    <property type="project" value="InterPro"/>
</dbReference>
<evidence type="ECO:0000256" key="12">
    <source>
        <dbReference type="SAM" id="Phobius"/>
    </source>
</evidence>
<evidence type="ECO:0000256" key="9">
    <source>
        <dbReference type="ARBA" id="ARBA00022989"/>
    </source>
</evidence>
<gene>
    <name evidence="14" type="ORF">CMU51_18070</name>
</gene>
<feature type="transmembrane region" description="Helical" evidence="12">
    <location>
        <begin position="31"/>
        <end position="49"/>
    </location>
</feature>
<keyword evidence="5" id="KW-1003">Cell membrane</keyword>
<feature type="transmembrane region" description="Helical" evidence="12">
    <location>
        <begin position="86"/>
        <end position="108"/>
    </location>
</feature>
<dbReference type="Proteomes" id="UP001189000">
    <property type="component" value="Unassembled WGS sequence"/>
</dbReference>
<dbReference type="GO" id="GO:0012505">
    <property type="term" value="C:endomembrane system"/>
    <property type="evidence" value="ECO:0007669"/>
    <property type="project" value="UniProtKB-SubCell"/>
</dbReference>
<dbReference type="GO" id="GO:1902600">
    <property type="term" value="P:proton transmembrane transport"/>
    <property type="evidence" value="ECO:0007669"/>
    <property type="project" value="InterPro"/>
</dbReference>
<dbReference type="InterPro" id="IPR004771">
    <property type="entry name" value="K/H_exchanger"/>
</dbReference>
<dbReference type="EMBL" id="NWGY01000019">
    <property type="protein sequence ID" value="MDV3665961.1"/>
    <property type="molecule type" value="Genomic_DNA"/>
</dbReference>
<comment type="subcellular location">
    <subcellularLocation>
        <location evidence="1">Endomembrane system</location>
        <topology evidence="1">Multi-pass membrane protein</topology>
    </subcellularLocation>
</comment>
<feature type="transmembrane region" description="Helical" evidence="12">
    <location>
        <begin position="6"/>
        <end position="24"/>
    </location>
</feature>
<evidence type="ECO:0000256" key="5">
    <source>
        <dbReference type="ARBA" id="ARBA00022475"/>
    </source>
</evidence>